<dbReference type="Pfam" id="PF00990">
    <property type="entry name" value="GGDEF"/>
    <property type="match status" value="1"/>
</dbReference>
<dbReference type="InterPro" id="IPR043128">
    <property type="entry name" value="Rev_trsase/Diguanyl_cyclase"/>
</dbReference>
<dbReference type="Gene3D" id="3.30.450.20">
    <property type="entry name" value="PAS domain"/>
    <property type="match status" value="2"/>
</dbReference>
<dbReference type="Gene3D" id="3.20.20.450">
    <property type="entry name" value="EAL domain"/>
    <property type="match status" value="1"/>
</dbReference>
<comment type="subcellular location">
    <subcellularLocation>
        <location evidence="1">Cell membrane</location>
        <topology evidence="1">Multi-pass membrane protein</topology>
    </subcellularLocation>
</comment>
<comment type="caution">
    <text evidence="10">The sequence shown here is derived from an EMBL/GenBank/DDBJ whole genome shotgun (WGS) entry which is preliminary data.</text>
</comment>
<dbReference type="InterPro" id="IPR035919">
    <property type="entry name" value="EAL_sf"/>
</dbReference>
<dbReference type="SUPFAM" id="SSF55073">
    <property type="entry name" value="Nucleotide cyclase"/>
    <property type="match status" value="1"/>
</dbReference>
<gene>
    <name evidence="10" type="ORF">SAMN05216550_111165</name>
</gene>
<dbReference type="AlphaFoldDB" id="A0AAQ1JVG5"/>
<evidence type="ECO:0000256" key="1">
    <source>
        <dbReference type="ARBA" id="ARBA00004651"/>
    </source>
</evidence>
<dbReference type="EMBL" id="FNZM01000011">
    <property type="protein sequence ID" value="SEJ95174.1"/>
    <property type="molecule type" value="Genomic_DNA"/>
</dbReference>
<feature type="transmembrane region" description="Helical" evidence="7">
    <location>
        <begin position="342"/>
        <end position="365"/>
    </location>
</feature>
<evidence type="ECO:0000256" key="7">
    <source>
        <dbReference type="SAM" id="Phobius"/>
    </source>
</evidence>
<protein>
    <submittedName>
        <fullName evidence="10">Diguanylate cyclase/phosphodiesterase</fullName>
    </submittedName>
</protein>
<dbReference type="InterPro" id="IPR052155">
    <property type="entry name" value="Biofilm_reg_signaling"/>
</dbReference>
<dbReference type="Gene3D" id="3.30.70.270">
    <property type="match status" value="1"/>
</dbReference>
<dbReference type="GO" id="GO:0005886">
    <property type="term" value="C:plasma membrane"/>
    <property type="evidence" value="ECO:0007669"/>
    <property type="project" value="UniProtKB-SubCell"/>
</dbReference>
<evidence type="ECO:0000256" key="4">
    <source>
        <dbReference type="ARBA" id="ARBA00022989"/>
    </source>
</evidence>
<keyword evidence="3 7" id="KW-0812">Transmembrane</keyword>
<keyword evidence="4 7" id="KW-1133">Transmembrane helix</keyword>
<evidence type="ECO:0000256" key="3">
    <source>
        <dbReference type="ARBA" id="ARBA00022692"/>
    </source>
</evidence>
<feature type="region of interest" description="Disordered" evidence="6">
    <location>
        <begin position="810"/>
        <end position="830"/>
    </location>
</feature>
<dbReference type="SMART" id="SM00052">
    <property type="entry name" value="EAL"/>
    <property type="match status" value="1"/>
</dbReference>
<feature type="domain" description="GGDEF" evidence="9">
    <location>
        <begin position="408"/>
        <end position="541"/>
    </location>
</feature>
<dbReference type="PROSITE" id="PS50887">
    <property type="entry name" value="GGDEF"/>
    <property type="match status" value="1"/>
</dbReference>
<dbReference type="Pfam" id="PF00563">
    <property type="entry name" value="EAL"/>
    <property type="match status" value="1"/>
</dbReference>
<accession>A0AAQ1JVG5</accession>
<dbReference type="CDD" id="cd12914">
    <property type="entry name" value="PDC1_DGC_like"/>
    <property type="match status" value="1"/>
</dbReference>
<dbReference type="PANTHER" id="PTHR44757">
    <property type="entry name" value="DIGUANYLATE CYCLASE DGCP"/>
    <property type="match status" value="1"/>
</dbReference>
<dbReference type="InterPro" id="IPR033479">
    <property type="entry name" value="dCache_1"/>
</dbReference>
<dbReference type="CDD" id="cd01948">
    <property type="entry name" value="EAL"/>
    <property type="match status" value="1"/>
</dbReference>
<organism evidence="10 11">
    <name type="scientific">Paraburkholderia tropica</name>
    <dbReference type="NCBI Taxonomy" id="92647"/>
    <lineage>
        <taxon>Bacteria</taxon>
        <taxon>Pseudomonadati</taxon>
        <taxon>Pseudomonadota</taxon>
        <taxon>Betaproteobacteria</taxon>
        <taxon>Burkholderiales</taxon>
        <taxon>Burkholderiaceae</taxon>
        <taxon>Paraburkholderia</taxon>
    </lineage>
</organism>
<feature type="transmembrane region" description="Helical" evidence="7">
    <location>
        <begin position="71"/>
        <end position="92"/>
    </location>
</feature>
<evidence type="ECO:0000256" key="6">
    <source>
        <dbReference type="SAM" id="MobiDB-lite"/>
    </source>
</evidence>
<name>A0AAQ1JVG5_9BURK</name>
<evidence type="ECO:0000256" key="5">
    <source>
        <dbReference type="ARBA" id="ARBA00023136"/>
    </source>
</evidence>
<reference evidence="10 11" key="1">
    <citation type="submission" date="2016-10" db="EMBL/GenBank/DDBJ databases">
        <authorList>
            <person name="Varghese N."/>
            <person name="Submissions S."/>
        </authorList>
    </citation>
    <scope>NUCLEOTIDE SEQUENCE [LARGE SCALE GENOMIC DNA]</scope>
    <source>
        <strain evidence="10 11">LMG 22274</strain>
    </source>
</reference>
<dbReference type="SUPFAM" id="SSF141868">
    <property type="entry name" value="EAL domain-like"/>
    <property type="match status" value="1"/>
</dbReference>
<dbReference type="SMART" id="SM00267">
    <property type="entry name" value="GGDEF"/>
    <property type="match status" value="1"/>
</dbReference>
<evidence type="ECO:0000313" key="10">
    <source>
        <dbReference type="EMBL" id="SEJ95174.1"/>
    </source>
</evidence>
<feature type="domain" description="EAL" evidence="8">
    <location>
        <begin position="550"/>
        <end position="804"/>
    </location>
</feature>
<evidence type="ECO:0000256" key="2">
    <source>
        <dbReference type="ARBA" id="ARBA00022475"/>
    </source>
</evidence>
<dbReference type="Proteomes" id="UP000183529">
    <property type="component" value="Unassembled WGS sequence"/>
</dbReference>
<dbReference type="CDD" id="cd12915">
    <property type="entry name" value="PDC2_DGC_like"/>
    <property type="match status" value="1"/>
</dbReference>
<sequence>MPALPAPLPQPLRIDAADSTERLVVVPAVASAAGTLAFAAHTMSTNWRPFSREPGLRGPTGPAYTRPRTLLAIPLLGVLVLILLWAVIFTRLSVEKEATMREATASAAILSAALEQHTVKAIHQVDQITRFVKYEFEKTPERFNLATTVEKGVVQSDSLVQVSIIDEHGKLVANTADPNPKPIDLSDREHFKVHEHENDDQLFISKPLLGRVSGHWTLQMTRRLNHPDGSFAGVVVVSEDPSYFTSDFYNNAAIGREGVIAVISDTGAVLARRTGSAERANGTFSASGVYPISEHVSGTYVDPIDHVTRIVSYRHIDGYPLGVLVGLSQAEEFADYNHTRDVYLMMATFISLAMLSFFAVATGLIGKLLGREREMSQLVQYDLLTGLPNRYATLQRLRHEVSQPGNLGRLAILFIDLDNFKTVNDTLGHNAGDIVLQMSAARLADAVGGSGTLARIGGDEFVVIIKGDDIEKRASTLAETTNAAFTHPFDVRGSAFVLHASTGIALYAVAHESEIDLLKKADLAMYAAKEAGRNCFRFYSPQLAHRADHLMKWEQQLRVALSEGQLFLAYQPKIDLRRRCITGFEALVRWNHPQYGLIPASEFIPVAESTGLIVPVGDFVIRTACAQLALWQQQGYETLSLAVNISAVQFWRGDLYETISHAIEETGIAAHKLELEITETAMMEYPELVSEKIFALKRLGVRVALDDFGTGYSSLSYLNRFAVDTLKVDRSFVQAIPADRSVCVMVSAIVNLARSLGLTVVVEGTETEEQIAWLAALGPIEAQGFLFSRPVPVEGVPALIERFGVCGAAQPGSGASEQRTERVSDASQPR</sequence>
<dbReference type="PROSITE" id="PS50883">
    <property type="entry name" value="EAL"/>
    <property type="match status" value="1"/>
</dbReference>
<dbReference type="InterPro" id="IPR029787">
    <property type="entry name" value="Nucleotide_cyclase"/>
</dbReference>
<keyword evidence="5 7" id="KW-0472">Membrane</keyword>
<feature type="transmembrane region" description="Helical" evidence="7">
    <location>
        <begin position="23"/>
        <end position="43"/>
    </location>
</feature>
<dbReference type="Pfam" id="PF02743">
    <property type="entry name" value="dCache_1"/>
    <property type="match status" value="1"/>
</dbReference>
<keyword evidence="2" id="KW-1003">Cell membrane</keyword>
<evidence type="ECO:0000313" key="11">
    <source>
        <dbReference type="Proteomes" id="UP000183529"/>
    </source>
</evidence>
<dbReference type="NCBIfam" id="TIGR00254">
    <property type="entry name" value="GGDEF"/>
    <property type="match status" value="1"/>
</dbReference>
<dbReference type="InterPro" id="IPR000160">
    <property type="entry name" value="GGDEF_dom"/>
</dbReference>
<evidence type="ECO:0000259" key="9">
    <source>
        <dbReference type="PROSITE" id="PS50887"/>
    </source>
</evidence>
<evidence type="ECO:0000259" key="8">
    <source>
        <dbReference type="PROSITE" id="PS50883"/>
    </source>
</evidence>
<proteinExistence type="predicted"/>
<dbReference type="PANTHER" id="PTHR44757:SF2">
    <property type="entry name" value="BIOFILM ARCHITECTURE MAINTENANCE PROTEIN MBAA"/>
    <property type="match status" value="1"/>
</dbReference>
<dbReference type="InterPro" id="IPR001633">
    <property type="entry name" value="EAL_dom"/>
</dbReference>
<dbReference type="CDD" id="cd01949">
    <property type="entry name" value="GGDEF"/>
    <property type="match status" value="1"/>
</dbReference>